<dbReference type="GO" id="GO:0046872">
    <property type="term" value="F:metal ion binding"/>
    <property type="evidence" value="ECO:0007669"/>
    <property type="project" value="UniProtKB-KW"/>
</dbReference>
<evidence type="ECO:0000313" key="3">
    <source>
        <dbReference type="Proteomes" id="UP000245412"/>
    </source>
</evidence>
<dbReference type="SUPFAM" id="SSF51604">
    <property type="entry name" value="Enolase C-terminal domain-like"/>
    <property type="match status" value="1"/>
</dbReference>
<protein>
    <submittedName>
        <fullName evidence="2">L-alanine-DL-glutamate epimerase-like enolase superfamily enzyme</fullName>
    </submittedName>
</protein>
<dbReference type="InterPro" id="IPR029017">
    <property type="entry name" value="Enolase-like_N"/>
</dbReference>
<evidence type="ECO:0000256" key="1">
    <source>
        <dbReference type="ARBA" id="ARBA00022723"/>
    </source>
</evidence>
<keyword evidence="1" id="KW-0479">Metal-binding</keyword>
<sequence>MSVKILKTSMGFEREKLMAPFGFKGAHMNELWQVAVLLQDENGNEGLGLGVQSVLWSDSAVFAQYSPSAGNSIMLLLTEYAVNLLRGQTMTSPTEMLKDIFPAVHDYGKKITGNNDLRKTFVLNALVPVDMALWRLYAEQNKITFFDDLVPDEAKPYLQGRQKQLASVPLITYGLSPVNVGSLAQSGMFFMKIKIGSDPEHDNDREKMLQWDCQRLTMIHNILKDFRTPYTESGKIPYYLDANGRYDSRDRVMRLFDHADKIGALEHIIMLEEPFTENSGIDVFDFPTRIVADESVHDADDVDRLIAQGYTGIALKPIAKTLSVTFEILERAGAAKIPCFCADLTVNPLMVDWNKNVAARLACLPGMKVGVVESNGNQNYINWNKMKNYHPMGWESWVDSSNGVFGLDKNFYRYSGGIFAPAPHYREMALL</sequence>
<reference evidence="2 3" key="1">
    <citation type="submission" date="2018-05" db="EMBL/GenBank/DDBJ databases">
        <authorList>
            <person name="Goeker M."/>
            <person name="Huntemann M."/>
            <person name="Clum A."/>
            <person name="Pillay M."/>
            <person name="Palaniappan K."/>
            <person name="Varghese N."/>
            <person name="Mikhailova N."/>
            <person name="Stamatis D."/>
            <person name="Reddy T."/>
            <person name="Daum C."/>
            <person name="Shapiro N."/>
            <person name="Ivanova N."/>
            <person name="Kyrpides N."/>
            <person name="Woyke T."/>
        </authorList>
    </citation>
    <scope>NUCLEOTIDE SEQUENCE [LARGE SCALE GENOMIC DNA]</scope>
    <source>
        <strain evidence="2 3">DSM 26524</strain>
    </source>
</reference>
<dbReference type="InterPro" id="IPR036849">
    <property type="entry name" value="Enolase-like_C_sf"/>
</dbReference>
<proteinExistence type="predicted"/>
<keyword evidence="3" id="KW-1185">Reference proteome</keyword>
<dbReference type="Gene3D" id="3.30.390.10">
    <property type="entry name" value="Enolase-like, N-terminal domain"/>
    <property type="match status" value="1"/>
</dbReference>
<organism evidence="2 3">
    <name type="scientific">Murimonas intestini</name>
    <dbReference type="NCBI Taxonomy" id="1337051"/>
    <lineage>
        <taxon>Bacteria</taxon>
        <taxon>Bacillati</taxon>
        <taxon>Bacillota</taxon>
        <taxon>Clostridia</taxon>
        <taxon>Lachnospirales</taxon>
        <taxon>Lachnospiraceae</taxon>
        <taxon>Murimonas</taxon>
    </lineage>
</organism>
<comment type="caution">
    <text evidence="2">The sequence shown here is derived from an EMBL/GenBank/DDBJ whole genome shotgun (WGS) entry which is preliminary data.</text>
</comment>
<dbReference type="EMBL" id="QGGY01000013">
    <property type="protein sequence ID" value="PWJ73270.1"/>
    <property type="molecule type" value="Genomic_DNA"/>
</dbReference>
<dbReference type="RefSeq" id="WP_109747809.1">
    <property type="nucleotide sequence ID" value="NZ_CABJAT010000002.1"/>
</dbReference>
<dbReference type="Gene3D" id="3.20.20.120">
    <property type="entry name" value="Enolase-like C-terminal domain"/>
    <property type="match status" value="1"/>
</dbReference>
<gene>
    <name evidence="2" type="ORF">C7383_11356</name>
</gene>
<accession>A0AB73T0D9</accession>
<name>A0AB73T0D9_9FIRM</name>
<dbReference type="SUPFAM" id="SSF54826">
    <property type="entry name" value="Enolase N-terminal domain-like"/>
    <property type="match status" value="1"/>
</dbReference>
<dbReference type="AlphaFoldDB" id="A0AB73T0D9"/>
<dbReference type="Proteomes" id="UP000245412">
    <property type="component" value="Unassembled WGS sequence"/>
</dbReference>
<evidence type="ECO:0000313" key="2">
    <source>
        <dbReference type="EMBL" id="PWJ73270.1"/>
    </source>
</evidence>